<dbReference type="EMBL" id="JH795873">
    <property type="protein sequence ID" value="EJT98375.1"/>
    <property type="molecule type" value="Genomic_DNA"/>
</dbReference>
<dbReference type="PANTHER" id="PTHR43036">
    <property type="entry name" value="OSJNBB0011N17.9 PROTEIN"/>
    <property type="match status" value="1"/>
</dbReference>
<protein>
    <recommendedName>
        <fullName evidence="3">Methyltransferase type 11 domain-containing protein</fullName>
    </recommendedName>
</protein>
<organism evidence="1 2">
    <name type="scientific">Dacryopinax primogenitus (strain DJM 731)</name>
    <name type="common">Brown rot fungus</name>
    <dbReference type="NCBI Taxonomy" id="1858805"/>
    <lineage>
        <taxon>Eukaryota</taxon>
        <taxon>Fungi</taxon>
        <taxon>Dikarya</taxon>
        <taxon>Basidiomycota</taxon>
        <taxon>Agaricomycotina</taxon>
        <taxon>Dacrymycetes</taxon>
        <taxon>Dacrymycetales</taxon>
        <taxon>Dacrymycetaceae</taxon>
        <taxon>Dacryopinax</taxon>
    </lineage>
</organism>
<name>M5FPA3_DACPD</name>
<reference evidence="1 2" key="1">
    <citation type="journal article" date="2012" name="Science">
        <title>The Paleozoic origin of enzymatic lignin decomposition reconstructed from 31 fungal genomes.</title>
        <authorList>
            <person name="Floudas D."/>
            <person name="Binder M."/>
            <person name="Riley R."/>
            <person name="Barry K."/>
            <person name="Blanchette R.A."/>
            <person name="Henrissat B."/>
            <person name="Martinez A.T."/>
            <person name="Otillar R."/>
            <person name="Spatafora J.W."/>
            <person name="Yadav J.S."/>
            <person name="Aerts A."/>
            <person name="Benoit I."/>
            <person name="Boyd A."/>
            <person name="Carlson A."/>
            <person name="Copeland A."/>
            <person name="Coutinho P.M."/>
            <person name="de Vries R.P."/>
            <person name="Ferreira P."/>
            <person name="Findley K."/>
            <person name="Foster B."/>
            <person name="Gaskell J."/>
            <person name="Glotzer D."/>
            <person name="Gorecki P."/>
            <person name="Heitman J."/>
            <person name="Hesse C."/>
            <person name="Hori C."/>
            <person name="Igarashi K."/>
            <person name="Jurgens J.A."/>
            <person name="Kallen N."/>
            <person name="Kersten P."/>
            <person name="Kohler A."/>
            <person name="Kuees U."/>
            <person name="Kumar T.K.A."/>
            <person name="Kuo A."/>
            <person name="LaButti K."/>
            <person name="Larrondo L.F."/>
            <person name="Lindquist E."/>
            <person name="Ling A."/>
            <person name="Lombard V."/>
            <person name="Lucas S."/>
            <person name="Lundell T."/>
            <person name="Martin R."/>
            <person name="McLaughlin D.J."/>
            <person name="Morgenstern I."/>
            <person name="Morin E."/>
            <person name="Murat C."/>
            <person name="Nagy L.G."/>
            <person name="Nolan M."/>
            <person name="Ohm R.A."/>
            <person name="Patyshakuliyeva A."/>
            <person name="Rokas A."/>
            <person name="Ruiz-Duenas F.J."/>
            <person name="Sabat G."/>
            <person name="Salamov A."/>
            <person name="Samejima M."/>
            <person name="Schmutz J."/>
            <person name="Slot J.C."/>
            <person name="St John F."/>
            <person name="Stenlid J."/>
            <person name="Sun H."/>
            <person name="Sun S."/>
            <person name="Syed K."/>
            <person name="Tsang A."/>
            <person name="Wiebenga A."/>
            <person name="Young D."/>
            <person name="Pisabarro A."/>
            <person name="Eastwood D.C."/>
            <person name="Martin F."/>
            <person name="Cullen D."/>
            <person name="Grigoriev I.V."/>
            <person name="Hibbett D.S."/>
        </authorList>
    </citation>
    <scope>NUCLEOTIDE SEQUENCE [LARGE SCALE GENOMIC DNA]</scope>
    <source>
        <strain evidence="1 2">DJM-731 SS1</strain>
    </source>
</reference>
<gene>
    <name evidence="1" type="ORF">DACRYDRAFT_110817</name>
</gene>
<dbReference type="Proteomes" id="UP000030653">
    <property type="component" value="Unassembled WGS sequence"/>
</dbReference>
<evidence type="ECO:0000313" key="2">
    <source>
        <dbReference type="Proteomes" id="UP000030653"/>
    </source>
</evidence>
<accession>M5FPA3</accession>
<dbReference type="GeneID" id="63684193"/>
<dbReference type="PANTHER" id="PTHR43036:SF1">
    <property type="entry name" value="S-ADENOSYL-L-METHIONINE-DEPENDENT METHYLTRANSFERASES SUPERFAMILY PROTEIN"/>
    <property type="match status" value="1"/>
</dbReference>
<dbReference type="RefSeq" id="XP_040625273.1">
    <property type="nucleotide sequence ID" value="XM_040769131.1"/>
</dbReference>
<dbReference type="AlphaFoldDB" id="M5FPA3"/>
<dbReference type="OMA" id="MCTSWKS"/>
<evidence type="ECO:0000313" key="1">
    <source>
        <dbReference type="EMBL" id="EJT98375.1"/>
    </source>
</evidence>
<dbReference type="HOGENOM" id="CLU_072455_1_1_1"/>
<proteinExistence type="predicted"/>
<keyword evidence="2" id="KW-1185">Reference proteome</keyword>
<evidence type="ECO:0008006" key="3">
    <source>
        <dbReference type="Google" id="ProtNLM"/>
    </source>
</evidence>
<sequence>MAQVFKVHRPTCPATFPYSGETFTREDQTPDPEFYASPRFVHHIDDRCRLALQEYYAGVLPEPLPLSAENSSESKTRPRILDLCSSWTSHLPNSYAPPHTYVTGLGLSAPELAANPLLSRRVVHDLNVDPILPVEMTKLDVRTKAELESKDAPGHYEGTEAAYDAIICTVSVDYLVHPLEVFCELALVTREAGTAHMAFSDRCFPSKVIRRWLEVGPAERCEMVASYFWFAGTTGEKPCEPGVL</sequence>
<dbReference type="OrthoDB" id="2013972at2759"/>